<dbReference type="PROSITE" id="PS51257">
    <property type="entry name" value="PROKAR_LIPOPROTEIN"/>
    <property type="match status" value="1"/>
</dbReference>
<dbReference type="RefSeq" id="WP_135389654.1">
    <property type="nucleotide sequence ID" value="NZ_PGGK01000006.1"/>
</dbReference>
<evidence type="ECO:0000256" key="1">
    <source>
        <dbReference type="ARBA" id="ARBA00004906"/>
    </source>
</evidence>
<protein>
    <recommendedName>
        <fullName evidence="6">Carbohydrate-binding/sugar hydrolysis domain-containing protein</fullName>
    </recommendedName>
</protein>
<organism evidence="7 8">
    <name type="scientific">Methanolobus halotolerans</name>
    <dbReference type="NCBI Taxonomy" id="2052935"/>
    <lineage>
        <taxon>Archaea</taxon>
        <taxon>Methanobacteriati</taxon>
        <taxon>Methanobacteriota</taxon>
        <taxon>Stenosarchaea group</taxon>
        <taxon>Methanomicrobia</taxon>
        <taxon>Methanosarcinales</taxon>
        <taxon>Methanosarcinaceae</taxon>
        <taxon>Methanolobus</taxon>
    </lineage>
</organism>
<evidence type="ECO:0000256" key="5">
    <source>
        <dbReference type="SAM" id="Phobius"/>
    </source>
</evidence>
<dbReference type="InterPro" id="IPR011050">
    <property type="entry name" value="Pectin_lyase_fold/virulence"/>
</dbReference>
<keyword evidence="5" id="KW-1133">Transmembrane helix</keyword>
<dbReference type="AlphaFoldDB" id="A0A4E0PVJ2"/>
<evidence type="ECO:0000313" key="7">
    <source>
        <dbReference type="EMBL" id="TGC09159.1"/>
    </source>
</evidence>
<accession>A0A4E0PVJ2</accession>
<dbReference type="InterPro" id="IPR006626">
    <property type="entry name" value="PbH1"/>
</dbReference>
<dbReference type="InterPro" id="IPR039448">
    <property type="entry name" value="Beta_helix"/>
</dbReference>
<evidence type="ECO:0000259" key="6">
    <source>
        <dbReference type="SMART" id="SM00722"/>
    </source>
</evidence>
<dbReference type="SUPFAM" id="SSF51126">
    <property type="entry name" value="Pectin lyase-like"/>
    <property type="match status" value="3"/>
</dbReference>
<proteinExistence type="predicted"/>
<feature type="domain" description="Carbohydrate-binding/sugar hydrolysis" evidence="6">
    <location>
        <begin position="497"/>
        <end position="646"/>
    </location>
</feature>
<feature type="domain" description="Carbohydrate-binding/sugar hydrolysis" evidence="6">
    <location>
        <begin position="195"/>
        <end position="318"/>
    </location>
</feature>
<dbReference type="SMART" id="SM00710">
    <property type="entry name" value="PbH1"/>
    <property type="match status" value="19"/>
</dbReference>
<keyword evidence="2" id="KW-0677">Repeat</keyword>
<dbReference type="EMBL" id="PGGK01000006">
    <property type="protein sequence ID" value="TGC09159.1"/>
    <property type="molecule type" value="Genomic_DNA"/>
</dbReference>
<dbReference type="SMART" id="SM00722">
    <property type="entry name" value="CASH"/>
    <property type="match status" value="3"/>
</dbReference>
<name>A0A4E0PVJ2_9EURY</name>
<dbReference type="Gene3D" id="2.160.20.10">
    <property type="entry name" value="Single-stranded right-handed beta-helix, Pectin lyase-like"/>
    <property type="match status" value="3"/>
</dbReference>
<dbReference type="OrthoDB" id="125881at2157"/>
<feature type="region of interest" description="Disordered" evidence="4">
    <location>
        <begin position="764"/>
        <end position="797"/>
    </location>
</feature>
<reference evidence="7 8" key="1">
    <citation type="submission" date="2017-11" db="EMBL/GenBank/DDBJ databases">
        <title>Isolation and Characterization of Methanogenic Archaea from Saline Meromictic Lake at Siberia.</title>
        <authorList>
            <person name="Shen Y."/>
            <person name="Huang H.-H."/>
            <person name="Lai M.-C."/>
            <person name="Chen S.-C."/>
        </authorList>
    </citation>
    <scope>NUCLEOTIDE SEQUENCE [LARGE SCALE GENOMIC DNA]</scope>
    <source>
        <strain evidence="7 8">SY-01</strain>
    </source>
</reference>
<keyword evidence="3" id="KW-0833">Ubl conjugation pathway</keyword>
<dbReference type="InterPro" id="IPR051550">
    <property type="entry name" value="SCF-Subunits/Alg-Epimerases"/>
</dbReference>
<feature type="domain" description="Carbohydrate-binding/sugar hydrolysis" evidence="6">
    <location>
        <begin position="56"/>
        <end position="188"/>
    </location>
</feature>
<dbReference type="InterPro" id="IPR022441">
    <property type="entry name" value="Para_beta_helix_rpt-2"/>
</dbReference>
<dbReference type="InterPro" id="IPR006633">
    <property type="entry name" value="Carb-bd_sugar_hydrolysis-dom"/>
</dbReference>
<dbReference type="NCBIfam" id="TIGR03804">
    <property type="entry name" value="para_beta_helix"/>
    <property type="match status" value="6"/>
</dbReference>
<comment type="pathway">
    <text evidence="1">Protein modification; protein ubiquitination.</text>
</comment>
<dbReference type="InterPro" id="IPR012334">
    <property type="entry name" value="Pectin_lyas_fold"/>
</dbReference>
<dbReference type="Proteomes" id="UP000297295">
    <property type="component" value="Unassembled WGS sequence"/>
</dbReference>
<keyword evidence="8" id="KW-1185">Reference proteome</keyword>
<keyword evidence="5" id="KW-0812">Transmembrane</keyword>
<dbReference type="PANTHER" id="PTHR22990:SF15">
    <property type="entry name" value="F-BOX ONLY PROTEIN 10"/>
    <property type="match status" value="1"/>
</dbReference>
<comment type="caution">
    <text evidence="7">The sequence shown here is derived from an EMBL/GenBank/DDBJ whole genome shotgun (WGS) entry which is preliminary data.</text>
</comment>
<keyword evidence="5" id="KW-0472">Membrane</keyword>
<sequence>MITMKTHFFRYSFILLLLLACANASSAADLLVGSDQRYANISSALANANNNDVIIVGDGFYQENLVIGKEVKILSENGSSNTFIQPAFPDEHIFNITTSNITISGFNITGATNAKAVYIFSAANCNISNNEISASDKGIYTEDSTDGILRNNTIHSNYMGITLYNSTDFTLKNNTMTSNDYNFGIISSFPECYVHNVAISNRVDGKKIYYLTDEANYIVPSDAGQVYAVNSSGITVKDIAVSNCLDGVAFVNTSNSEIRNVTVSDTDTGIFSLKSDFNLIYNVTAGTNSIGIGLYRSGNNILANSTSTNNSRHGIEVSFESSNNTLANSTTNNNRIGIYLSDGSENNTLADNTVNDNKGNGISSLDCDNNLLINNSVSNNSISGMYIIFSDNTVLTNNSASKNKKGIFIRSSKNNTMIHNIMTLNDLNFGIDVLPYAEYMLPYAEYIHDINTSNKVDGKRIYYLIDEADYIVPSDAGQIYAINSTNVTIRDISISNAISGVTLVGTNNSYIDNVTISDCDDGIYFRDADKSSIGNVTISDCDDGIYFRGADKSSIDNVTISGGYSGIYFRDADKSSIDNVTISDCDDGICFWESENNSMTNSSLYENRFYGIYVVDSDNNEFIGNIINNDNRDISYYKDIIFYNSDNNTVDKIALAENRQQISFTSDNKSLSMKGADSNSVTLSGKTNLNGYVKINCDSSNLNLTYYYDDLGISATEESSIILYRLSGSEWTKVSDTILDTDTNYVLVNLTEFGTFGLFRDASSSPESVSESEHSNSDDSSLAARTRSQGTVADLPVNSNGEILRDTIIKSSDATTALSISKGTKAVDPQGNPVNKIIVTTPSSLPADTPAEVVQSGLYYDFGPDGTTFSRDIGISIEFDPDDFKNRIPVICTYTSDDGWIALETSADRNNGRATAMISHFSLYALFGEDAGTGSQTILAESAKENISYLHETADEEAVEDKNGFVYLYWITGIAIILIVGILLIKRKKSEGDF</sequence>
<evidence type="ECO:0000256" key="4">
    <source>
        <dbReference type="SAM" id="MobiDB-lite"/>
    </source>
</evidence>
<dbReference type="Pfam" id="PF05048">
    <property type="entry name" value="NosD"/>
    <property type="match status" value="1"/>
</dbReference>
<evidence type="ECO:0000256" key="2">
    <source>
        <dbReference type="ARBA" id="ARBA00022737"/>
    </source>
</evidence>
<dbReference type="InterPro" id="IPR007742">
    <property type="entry name" value="NosD_dom"/>
</dbReference>
<dbReference type="Pfam" id="PF13229">
    <property type="entry name" value="Beta_helix"/>
    <property type="match status" value="2"/>
</dbReference>
<evidence type="ECO:0000313" key="8">
    <source>
        <dbReference type="Proteomes" id="UP000297295"/>
    </source>
</evidence>
<feature type="transmembrane region" description="Helical" evidence="5">
    <location>
        <begin position="967"/>
        <end position="985"/>
    </location>
</feature>
<evidence type="ECO:0000256" key="3">
    <source>
        <dbReference type="ARBA" id="ARBA00022786"/>
    </source>
</evidence>
<gene>
    <name evidence="7" type="ORF">CUN85_07260</name>
</gene>
<dbReference type="PANTHER" id="PTHR22990">
    <property type="entry name" value="F-BOX ONLY PROTEIN"/>
    <property type="match status" value="1"/>
</dbReference>
<feature type="compositionally biased region" description="Polar residues" evidence="4">
    <location>
        <begin position="786"/>
        <end position="797"/>
    </location>
</feature>